<organism evidence="2 3">
    <name type="scientific">Gossypium tomentosum</name>
    <name type="common">Hawaiian cotton</name>
    <name type="synonym">Gossypium sandvicense</name>
    <dbReference type="NCBI Taxonomy" id="34277"/>
    <lineage>
        <taxon>Eukaryota</taxon>
        <taxon>Viridiplantae</taxon>
        <taxon>Streptophyta</taxon>
        <taxon>Embryophyta</taxon>
        <taxon>Tracheophyta</taxon>
        <taxon>Spermatophyta</taxon>
        <taxon>Magnoliopsida</taxon>
        <taxon>eudicotyledons</taxon>
        <taxon>Gunneridae</taxon>
        <taxon>Pentapetalae</taxon>
        <taxon>rosids</taxon>
        <taxon>malvids</taxon>
        <taxon>Malvales</taxon>
        <taxon>Malvaceae</taxon>
        <taxon>Malvoideae</taxon>
        <taxon>Gossypium</taxon>
    </lineage>
</organism>
<dbReference type="EMBL" id="CM017615">
    <property type="protein sequence ID" value="TYI22553.1"/>
    <property type="molecule type" value="Genomic_DNA"/>
</dbReference>
<dbReference type="PANTHER" id="PTHR33156">
    <property type="entry name" value="OS02G0230000 PROTEIN"/>
    <property type="match status" value="1"/>
</dbReference>
<feature type="region of interest" description="Disordered" evidence="1">
    <location>
        <begin position="27"/>
        <end position="57"/>
    </location>
</feature>
<dbReference type="PANTHER" id="PTHR33156:SF43">
    <property type="entry name" value="OS02G0273900 PROTEIN"/>
    <property type="match status" value="1"/>
</dbReference>
<dbReference type="Proteomes" id="UP000322667">
    <property type="component" value="Chromosome A06"/>
</dbReference>
<sequence length="118" mass="12463">MAGSTILSRLSSSRLKALPVKLKSSKPVLPTISPLKSSSQSQFSSASSSSSSSSSLKRISGIPREMGISLSFRLPVELSCLISMMPLHSAVASARLRSFLAIESQSWGLIPQGISMPL</sequence>
<proteinExistence type="predicted"/>
<dbReference type="InterPro" id="IPR043459">
    <property type="entry name" value="NFD6/NOXY2-like"/>
</dbReference>
<name>A0A5D2Q369_GOSTO</name>
<evidence type="ECO:0000313" key="3">
    <source>
        <dbReference type="Proteomes" id="UP000322667"/>
    </source>
</evidence>
<gene>
    <name evidence="2" type="ORF">ES332_A06G111600v1</name>
</gene>
<keyword evidence="3" id="KW-1185">Reference proteome</keyword>
<evidence type="ECO:0000313" key="2">
    <source>
        <dbReference type="EMBL" id="TYI22553.1"/>
    </source>
</evidence>
<protein>
    <submittedName>
        <fullName evidence="2">Uncharacterized protein</fullName>
    </submittedName>
</protein>
<accession>A0A5D2Q369</accession>
<evidence type="ECO:0000256" key="1">
    <source>
        <dbReference type="SAM" id="MobiDB-lite"/>
    </source>
</evidence>
<dbReference type="AlphaFoldDB" id="A0A5D2Q369"/>
<reference evidence="2 3" key="1">
    <citation type="submission" date="2019-07" db="EMBL/GenBank/DDBJ databases">
        <title>WGS assembly of Gossypium tomentosum.</title>
        <authorList>
            <person name="Chen Z.J."/>
            <person name="Sreedasyam A."/>
            <person name="Ando A."/>
            <person name="Song Q."/>
            <person name="De L."/>
            <person name="Hulse-Kemp A."/>
            <person name="Ding M."/>
            <person name="Ye W."/>
            <person name="Kirkbride R."/>
            <person name="Jenkins J."/>
            <person name="Plott C."/>
            <person name="Lovell J."/>
            <person name="Lin Y.-M."/>
            <person name="Vaughn R."/>
            <person name="Liu B."/>
            <person name="Li W."/>
            <person name="Simpson S."/>
            <person name="Scheffler B."/>
            <person name="Saski C."/>
            <person name="Grover C."/>
            <person name="Hu G."/>
            <person name="Conover J."/>
            <person name="Carlson J."/>
            <person name="Shu S."/>
            <person name="Boston L."/>
            <person name="Williams M."/>
            <person name="Peterson D."/>
            <person name="Mcgee K."/>
            <person name="Jones D."/>
            <person name="Wendel J."/>
            <person name="Stelly D."/>
            <person name="Grimwood J."/>
            <person name="Schmutz J."/>
        </authorList>
    </citation>
    <scope>NUCLEOTIDE SEQUENCE [LARGE SCALE GENOMIC DNA]</scope>
    <source>
        <strain evidence="2">7179.01</strain>
    </source>
</reference>
<feature type="compositionally biased region" description="Low complexity" evidence="1">
    <location>
        <begin position="37"/>
        <end position="55"/>
    </location>
</feature>